<accession>A0A2C5XR41</accession>
<dbReference type="Gene3D" id="1.10.287.1490">
    <property type="match status" value="1"/>
</dbReference>
<feature type="domain" description="Pericentrin/AKAP-450 centrosomal targeting" evidence="9">
    <location>
        <begin position="813"/>
        <end position="899"/>
    </location>
</feature>
<evidence type="ECO:0000313" key="11">
    <source>
        <dbReference type="Proteomes" id="UP000226192"/>
    </source>
</evidence>
<dbReference type="InterPro" id="IPR012943">
    <property type="entry name" value="Cnn_1N"/>
</dbReference>
<dbReference type="InterPro" id="IPR019528">
    <property type="entry name" value="PACT_domain"/>
</dbReference>
<comment type="subcellular location">
    <subcellularLocation>
        <location evidence="1">Cytoplasm</location>
        <location evidence="1">Cytoskeleton</location>
        <location evidence="1">Microtubule organizing center</location>
    </subcellularLocation>
</comment>
<dbReference type="PANTHER" id="PTHR32083:SF48">
    <property type="entry name" value="TRANS-GOLGI NETWORK-LOCALIZED SYP41-INTERACTING PROTEIN 1"/>
    <property type="match status" value="1"/>
</dbReference>
<feature type="region of interest" description="Disordered" evidence="7">
    <location>
        <begin position="38"/>
        <end position="168"/>
    </location>
</feature>
<feature type="compositionally biased region" description="Polar residues" evidence="7">
    <location>
        <begin position="123"/>
        <end position="148"/>
    </location>
</feature>
<feature type="coiled-coil region" evidence="6">
    <location>
        <begin position="639"/>
        <end position="768"/>
    </location>
</feature>
<gene>
    <name evidence="10" type="ORF">CDD81_2613</name>
</gene>
<evidence type="ECO:0000256" key="5">
    <source>
        <dbReference type="ARBA" id="ARBA00023212"/>
    </source>
</evidence>
<protein>
    <recommendedName>
        <fullName evidence="12">Centrosomin N-terminal motif 1 domain-containing protein</fullName>
    </recommendedName>
</protein>
<feature type="compositionally biased region" description="Polar residues" evidence="7">
    <location>
        <begin position="38"/>
        <end position="47"/>
    </location>
</feature>
<evidence type="ECO:0000256" key="2">
    <source>
        <dbReference type="ARBA" id="ARBA00022490"/>
    </source>
</evidence>
<dbReference type="Proteomes" id="UP000226192">
    <property type="component" value="Unassembled WGS sequence"/>
</dbReference>
<keyword evidence="5" id="KW-0206">Cytoskeleton</keyword>
<dbReference type="EMBL" id="NJET01000184">
    <property type="protein sequence ID" value="PHH59745.1"/>
    <property type="molecule type" value="Genomic_DNA"/>
</dbReference>
<comment type="caution">
    <text evidence="10">The sequence shown here is derived from an EMBL/GenBank/DDBJ whole genome shotgun (WGS) entry which is preliminary data.</text>
</comment>
<dbReference type="AlphaFoldDB" id="A0A2C5XR41"/>
<dbReference type="Pfam" id="PF10495">
    <property type="entry name" value="PACT_coil_coil"/>
    <property type="match status" value="1"/>
</dbReference>
<keyword evidence="3" id="KW-0597">Phosphoprotein</keyword>
<sequence length="932" mass="105635">MVQRGWGGALDTPRTNLGDATYLSRAPDIGDISQEASFHSPAKNSNLARPLVNRNGSNGHGHRGPLVDRPNLPASIGGAEFTPLLKSATRNGRLGRGKENAMAPSTTPRHDDDLTPLPRADTSIFNASRNHSQLDNTLPQVDTSSVASTPLARRQAGDGGPLQDGNQLSLREQETVIDRIEKENFGLKLKIHFLEETLHRTRPGFNEAAVKENTELKVDKVTLQRELHRFKKHLTSAEHDLESYRQQMMELQEKARRKQPDGNSRVELERLRQILDERQAQIHHLERQLGQGQDSNDEVDKLRDTIQDLEADLRHHERLLTEQQDELEHVKDEQKAQQSQDSAKQDQLDEAHETISKLQEQIDRLEVGAHDLRQQLTKALAQKDEADSHVRQLGQEMADKCKMSNSQRQDRNDEVARLQNELQHSGKEYATLEKQLARANQDNKQLQDALDEVELDRMQLHDSRREDKARVEQVERELLALGDDRDALQSRLEALTQQYASQQKHMMGVEEQVEQLDKQLFQERANALEAQRELVKQYQGEIEGLNKDVTKLQAEVREKDKLYDNDEGSQSTRQGKLQAALDSESERHKRDEAILAGQIDDLQQTVAARQALLTEQAERMAALKDEAEGEHVCDLQSQLATLKTELESTRAERDELQDGMRGMRLRDEASEERLEVAEGEVERLQHDCKALQAKLRDASDQKLVLQEMLDDMAEQLATAQQEADEGAARLHGQLQRRQAQVDKLAHQLDGLQEREASLRVKLERARGQRALLRTAVDKLERFDAPPPPPPQAPASVDLVVRALVMQMEWMQARWEREAAKRCDVACAKAFVQLQLDVAHACNKAQLRELNDIRSHLLPSRKPVLALAGSPSRPTSARSIRPLLIALRFIARSRIAARTWACHEAVRRRLAAAAKDRRSAQRSHTLLHANPAY</sequence>
<dbReference type="PANTHER" id="PTHR32083">
    <property type="entry name" value="CILIA AND FLAGELLA-ASSOCIATED PROTEIN 58-RELATED"/>
    <property type="match status" value="1"/>
</dbReference>
<organism evidence="10 11">
    <name type="scientific">Ophiocordyceps australis</name>
    <dbReference type="NCBI Taxonomy" id="1399860"/>
    <lineage>
        <taxon>Eukaryota</taxon>
        <taxon>Fungi</taxon>
        <taxon>Dikarya</taxon>
        <taxon>Ascomycota</taxon>
        <taxon>Pezizomycotina</taxon>
        <taxon>Sordariomycetes</taxon>
        <taxon>Hypocreomycetidae</taxon>
        <taxon>Hypocreales</taxon>
        <taxon>Ophiocordycipitaceae</taxon>
        <taxon>Ophiocordyceps</taxon>
    </lineage>
</organism>
<dbReference type="OrthoDB" id="10255000at2759"/>
<keyword evidence="4 6" id="KW-0175">Coiled coil</keyword>
<proteinExistence type="predicted"/>
<name>A0A2C5XR41_9HYPO</name>
<evidence type="ECO:0000259" key="8">
    <source>
        <dbReference type="Pfam" id="PF07989"/>
    </source>
</evidence>
<dbReference type="STRING" id="1399860.A0A2C5XR41"/>
<dbReference type="Pfam" id="PF07989">
    <property type="entry name" value="Cnn_1N"/>
    <property type="match status" value="1"/>
</dbReference>
<dbReference type="GO" id="GO:0005815">
    <property type="term" value="C:microtubule organizing center"/>
    <property type="evidence" value="ECO:0007669"/>
    <property type="project" value="UniProtKB-SubCell"/>
</dbReference>
<evidence type="ECO:0000256" key="3">
    <source>
        <dbReference type="ARBA" id="ARBA00022553"/>
    </source>
</evidence>
<feature type="region of interest" description="Disordered" evidence="7">
    <location>
        <begin position="560"/>
        <end position="589"/>
    </location>
</feature>
<dbReference type="GO" id="GO:0005737">
    <property type="term" value="C:cytoplasm"/>
    <property type="evidence" value="ECO:0007669"/>
    <property type="project" value="UniProtKB-ARBA"/>
</dbReference>
<evidence type="ECO:0000259" key="9">
    <source>
        <dbReference type="Pfam" id="PF10495"/>
    </source>
</evidence>
<evidence type="ECO:0000256" key="4">
    <source>
        <dbReference type="ARBA" id="ARBA00023054"/>
    </source>
</evidence>
<evidence type="ECO:0000256" key="7">
    <source>
        <dbReference type="SAM" id="MobiDB-lite"/>
    </source>
</evidence>
<keyword evidence="11" id="KW-1185">Reference proteome</keyword>
<evidence type="ECO:0000256" key="6">
    <source>
        <dbReference type="SAM" id="Coils"/>
    </source>
</evidence>
<keyword evidence="2" id="KW-0963">Cytoplasm</keyword>
<evidence type="ECO:0000313" key="10">
    <source>
        <dbReference type="EMBL" id="PHH59745.1"/>
    </source>
</evidence>
<evidence type="ECO:0008006" key="12">
    <source>
        <dbReference type="Google" id="ProtNLM"/>
    </source>
</evidence>
<reference evidence="10 11" key="1">
    <citation type="submission" date="2017-06" db="EMBL/GenBank/DDBJ databases">
        <title>Ant-infecting Ophiocordyceps genomes reveal a high diversity of potential behavioral manipulation genes and a possible major role for enterotoxins.</title>
        <authorList>
            <person name="De Bekker C."/>
            <person name="Evans H.C."/>
            <person name="Brachmann A."/>
            <person name="Hughes D.P."/>
        </authorList>
    </citation>
    <scope>NUCLEOTIDE SEQUENCE [LARGE SCALE GENOMIC DNA]</scope>
    <source>
        <strain evidence="10 11">Map64</strain>
    </source>
</reference>
<evidence type="ECO:0000256" key="1">
    <source>
        <dbReference type="ARBA" id="ARBA00004267"/>
    </source>
</evidence>
<feature type="region of interest" description="Disordered" evidence="7">
    <location>
        <begin position="327"/>
        <end position="352"/>
    </location>
</feature>
<feature type="compositionally biased region" description="Basic and acidic residues" evidence="7">
    <location>
        <begin position="343"/>
        <end position="352"/>
    </location>
</feature>
<feature type="domain" description="Centrosomin N-terminal motif 1" evidence="8">
    <location>
        <begin position="169"/>
        <end position="242"/>
    </location>
</feature>